<dbReference type="GO" id="GO:0006508">
    <property type="term" value="P:proteolysis"/>
    <property type="evidence" value="ECO:0007669"/>
    <property type="project" value="InterPro"/>
</dbReference>
<evidence type="ECO:0000259" key="1">
    <source>
        <dbReference type="Pfam" id="PF02557"/>
    </source>
</evidence>
<dbReference type="Proteomes" id="UP000886803">
    <property type="component" value="Unassembled WGS sequence"/>
</dbReference>
<name>A0A9D2M7A9_9FIRM</name>
<dbReference type="EMBL" id="DWYG01000110">
    <property type="protein sequence ID" value="HJB42159.1"/>
    <property type="molecule type" value="Genomic_DNA"/>
</dbReference>
<gene>
    <name evidence="2" type="ORF">H9945_06635</name>
</gene>
<reference evidence="2" key="2">
    <citation type="submission" date="2021-04" db="EMBL/GenBank/DDBJ databases">
        <authorList>
            <person name="Gilroy R."/>
        </authorList>
    </citation>
    <scope>NUCLEOTIDE SEQUENCE</scope>
    <source>
        <strain evidence="2">ChiBcec8-13705</strain>
    </source>
</reference>
<accession>A0A9D2M7A9</accession>
<dbReference type="PANTHER" id="PTHR34385">
    <property type="entry name" value="D-ALANYL-D-ALANINE CARBOXYPEPTIDASE"/>
    <property type="match status" value="1"/>
</dbReference>
<organism evidence="2 3">
    <name type="scientific">Candidatus Gemmiger avicola</name>
    <dbReference type="NCBI Taxonomy" id="2838605"/>
    <lineage>
        <taxon>Bacteria</taxon>
        <taxon>Bacillati</taxon>
        <taxon>Bacillota</taxon>
        <taxon>Clostridia</taxon>
        <taxon>Eubacteriales</taxon>
        <taxon>Gemmiger</taxon>
    </lineage>
</organism>
<dbReference type="Gene3D" id="3.30.200.180">
    <property type="match status" value="1"/>
</dbReference>
<dbReference type="Gene3D" id="3.30.1380.10">
    <property type="match status" value="1"/>
</dbReference>
<dbReference type="AlphaFoldDB" id="A0A9D2M7A9"/>
<dbReference type="GO" id="GO:0008233">
    <property type="term" value="F:peptidase activity"/>
    <property type="evidence" value="ECO:0007669"/>
    <property type="project" value="InterPro"/>
</dbReference>
<evidence type="ECO:0000313" key="2">
    <source>
        <dbReference type="EMBL" id="HJB42159.1"/>
    </source>
</evidence>
<dbReference type="InterPro" id="IPR052179">
    <property type="entry name" value="DD-CPase-like"/>
</dbReference>
<feature type="domain" description="D-alanyl-D-alanine carboxypeptidase-like core" evidence="1">
    <location>
        <begin position="42"/>
        <end position="167"/>
    </location>
</feature>
<reference evidence="2" key="1">
    <citation type="journal article" date="2021" name="PeerJ">
        <title>Extensive microbial diversity within the chicken gut microbiome revealed by metagenomics and culture.</title>
        <authorList>
            <person name="Gilroy R."/>
            <person name="Ravi A."/>
            <person name="Getino M."/>
            <person name="Pursley I."/>
            <person name="Horton D.L."/>
            <person name="Alikhan N.F."/>
            <person name="Baker D."/>
            <person name="Gharbi K."/>
            <person name="Hall N."/>
            <person name="Watson M."/>
            <person name="Adriaenssens E.M."/>
            <person name="Foster-Nyarko E."/>
            <person name="Jarju S."/>
            <person name="Secka A."/>
            <person name="Antonio M."/>
            <person name="Oren A."/>
            <person name="Chaudhuri R.R."/>
            <person name="La Ragione R."/>
            <person name="Hildebrand F."/>
            <person name="Pallen M.J."/>
        </authorList>
    </citation>
    <scope>NUCLEOTIDE SEQUENCE</scope>
    <source>
        <strain evidence="2">ChiBcec8-13705</strain>
    </source>
</reference>
<dbReference type="CDD" id="cd14849">
    <property type="entry name" value="DD-dipeptidase_VanXYc"/>
    <property type="match status" value="1"/>
</dbReference>
<dbReference type="Pfam" id="PF02557">
    <property type="entry name" value="VanY"/>
    <property type="match status" value="1"/>
</dbReference>
<dbReference type="SUPFAM" id="SSF55166">
    <property type="entry name" value="Hedgehog/DD-peptidase"/>
    <property type="match status" value="1"/>
</dbReference>
<evidence type="ECO:0000313" key="3">
    <source>
        <dbReference type="Proteomes" id="UP000886803"/>
    </source>
</evidence>
<dbReference type="InterPro" id="IPR009045">
    <property type="entry name" value="Zn_M74/Hedgehog-like"/>
</dbReference>
<protein>
    <submittedName>
        <fullName evidence="2">M15 family metallopeptidase</fullName>
    </submittedName>
</protein>
<dbReference type="InterPro" id="IPR003709">
    <property type="entry name" value="VanY-like_core_dom"/>
</dbReference>
<comment type="caution">
    <text evidence="2">The sequence shown here is derived from an EMBL/GenBank/DDBJ whole genome shotgun (WGS) entry which is preliminary data.</text>
</comment>
<dbReference type="PANTHER" id="PTHR34385:SF1">
    <property type="entry name" value="PEPTIDOGLYCAN L-ALANYL-D-GLUTAMATE ENDOPEPTIDASE CWLK"/>
    <property type="match status" value="1"/>
</dbReference>
<proteinExistence type="predicted"/>
<sequence>MADFSAVRPGPLALVNRDHPLPGGFTVTLAPPVEAAPDILLEAQAARMLAACLAAIGAGGRIVPVSGWRSHAEQKQIWDDTLAKEGEAFTRAYVAWPGCSEHESGLAIDLAEAAEEIDFIRPAFPYDGICGAFRRAAAQYGFIERYRADKTALTGIAAEPWHFRYVGAPHAMLIEQRGLCLEEYIALLAEGPLTCTLSNGRRATVRRVAAGAVLPPAAGLRQLSGDNAGGLILTDWEAIA</sequence>